<gene>
    <name evidence="2" type="ORF">PFFVO_01762</name>
</gene>
<keyword evidence="1" id="KW-0812">Transmembrane</keyword>
<name>A0A024V870_PLAFA</name>
<dbReference type="EMBL" id="KI925068">
    <property type="protein sequence ID" value="ETW19188.1"/>
    <property type="molecule type" value="Genomic_DNA"/>
</dbReference>
<accession>A0A024V870</accession>
<sequence>MDNKSNIKFQYIVKTIKHLTTLYIQNFHIYIFFIFLTINFAPGMFLTDLVLSVKSSNDIFKSLINK</sequence>
<proteinExistence type="predicted"/>
<feature type="transmembrane region" description="Helical" evidence="1">
    <location>
        <begin position="27"/>
        <end position="51"/>
    </location>
</feature>
<reference evidence="2 3" key="2">
    <citation type="submission" date="2013-02" db="EMBL/GenBank/DDBJ databases">
        <title>The Genome Sequence of Plasmodium falciparum Vietnam Oak-Knoll (FVO).</title>
        <authorList>
            <consortium name="The Broad Institute Genome Sequencing Platform"/>
            <consortium name="The Broad Institute Genome Sequencing Center for Infectious Disease"/>
            <person name="Neafsey D."/>
            <person name="Cheeseman I."/>
            <person name="Volkman S."/>
            <person name="Adams J."/>
            <person name="Walker B."/>
            <person name="Young S.K."/>
            <person name="Zeng Q."/>
            <person name="Gargeya S."/>
            <person name="Fitzgerald M."/>
            <person name="Haas B."/>
            <person name="Abouelleil A."/>
            <person name="Alvarado L."/>
            <person name="Arachchi H.M."/>
            <person name="Berlin A.M."/>
            <person name="Chapman S.B."/>
            <person name="Dewar J."/>
            <person name="Goldberg J."/>
            <person name="Griggs A."/>
            <person name="Gujja S."/>
            <person name="Hansen M."/>
            <person name="Howarth C."/>
            <person name="Imamovic A."/>
            <person name="Larimer J."/>
            <person name="McCowan C."/>
            <person name="Murphy C."/>
            <person name="Neiman D."/>
            <person name="Pearson M."/>
            <person name="Priest M."/>
            <person name="Roberts A."/>
            <person name="Saif S."/>
            <person name="Shea T."/>
            <person name="Sisk P."/>
            <person name="Sykes S."/>
            <person name="Wortman J."/>
            <person name="Nusbaum C."/>
            <person name="Birren B."/>
        </authorList>
    </citation>
    <scope>NUCLEOTIDE SEQUENCE [LARGE SCALE GENOMIC DNA]</scope>
    <source>
        <strain evidence="3">Vietnam Oak-Knoll (FVO)</strain>
    </source>
</reference>
<evidence type="ECO:0000256" key="1">
    <source>
        <dbReference type="SAM" id="Phobius"/>
    </source>
</evidence>
<evidence type="ECO:0000313" key="3">
    <source>
        <dbReference type="Proteomes" id="UP000030690"/>
    </source>
</evidence>
<evidence type="ECO:0000313" key="2">
    <source>
        <dbReference type="EMBL" id="ETW19188.1"/>
    </source>
</evidence>
<organism evidence="2 3">
    <name type="scientific">Plasmodium falciparum Vietnam Oak-Knoll</name>
    <name type="common">FVO</name>
    <dbReference type="NCBI Taxonomy" id="1036723"/>
    <lineage>
        <taxon>Eukaryota</taxon>
        <taxon>Sar</taxon>
        <taxon>Alveolata</taxon>
        <taxon>Apicomplexa</taxon>
        <taxon>Aconoidasida</taxon>
        <taxon>Haemosporida</taxon>
        <taxon>Plasmodiidae</taxon>
        <taxon>Plasmodium</taxon>
        <taxon>Plasmodium (Laverania)</taxon>
    </lineage>
</organism>
<keyword evidence="1" id="KW-0472">Membrane</keyword>
<protein>
    <submittedName>
        <fullName evidence="2">Uncharacterized protein</fullName>
    </submittedName>
</protein>
<dbReference type="AlphaFoldDB" id="A0A024V870"/>
<keyword evidence="1" id="KW-1133">Transmembrane helix</keyword>
<dbReference type="Proteomes" id="UP000030690">
    <property type="component" value="Unassembled WGS sequence"/>
</dbReference>
<reference evidence="2 3" key="1">
    <citation type="submission" date="2013-02" db="EMBL/GenBank/DDBJ databases">
        <title>The Genome Annotation of Plasmodium falciparum Vietnam Oak-Knoll (FVO).</title>
        <authorList>
            <consortium name="The Broad Institute Genome Sequencing Platform"/>
            <consortium name="The Broad Institute Genome Sequencing Center for Infectious Disease"/>
            <person name="Neafsey D."/>
            <person name="Hoffman S."/>
            <person name="Volkman S."/>
            <person name="Rosenthal P."/>
            <person name="Walker B."/>
            <person name="Young S.K."/>
            <person name="Zeng Q."/>
            <person name="Gargeya S."/>
            <person name="Fitzgerald M."/>
            <person name="Haas B."/>
            <person name="Abouelleil A."/>
            <person name="Allen A.W."/>
            <person name="Alvarado L."/>
            <person name="Arachchi H.M."/>
            <person name="Berlin A.M."/>
            <person name="Chapman S.B."/>
            <person name="Gainer-Dewar J."/>
            <person name="Goldberg J."/>
            <person name="Griggs A."/>
            <person name="Gujja S."/>
            <person name="Hansen M."/>
            <person name="Howarth C."/>
            <person name="Imamovic A."/>
            <person name="Ireland A."/>
            <person name="Larimer J."/>
            <person name="McCowan C."/>
            <person name="Murphy C."/>
            <person name="Pearson M."/>
            <person name="Poon T.W."/>
            <person name="Priest M."/>
            <person name="Roberts A."/>
            <person name="Saif S."/>
            <person name="Shea T."/>
            <person name="Sisk P."/>
            <person name="Sykes S."/>
            <person name="Wortman J."/>
            <person name="Nusbaum C."/>
            <person name="Birren B."/>
        </authorList>
    </citation>
    <scope>NUCLEOTIDE SEQUENCE [LARGE SCALE GENOMIC DNA]</scope>
    <source>
        <strain evidence="3">Vietnam Oak-Knoll (FVO)</strain>
    </source>
</reference>